<evidence type="ECO:0000256" key="1">
    <source>
        <dbReference type="SAM" id="MobiDB-lite"/>
    </source>
</evidence>
<sequence length="126" mass="13039">MSIWRGREASGGMQVTGNGNQVNTGRIGGNQQQSYVGSGQDDTRLQAALAKLSELGAAIEEHAEELSNADLARRTAGRIGEELNSAQPDQRRIRDNLEDLGLAIGSAAAAVTVLQGLTAAVAALLG</sequence>
<keyword evidence="2" id="KW-1133">Transmembrane helix</keyword>
<dbReference type="EMBL" id="CP165727">
    <property type="protein sequence ID" value="XDV63349.1"/>
    <property type="molecule type" value="Genomic_DNA"/>
</dbReference>
<dbReference type="AlphaFoldDB" id="A0AB39XZN5"/>
<feature type="compositionally biased region" description="Polar residues" evidence="1">
    <location>
        <begin position="13"/>
        <end position="37"/>
    </location>
</feature>
<evidence type="ECO:0000256" key="2">
    <source>
        <dbReference type="SAM" id="Phobius"/>
    </source>
</evidence>
<keyword evidence="2" id="KW-0472">Membrane</keyword>
<protein>
    <submittedName>
        <fullName evidence="3">Uncharacterized protein</fullName>
    </submittedName>
</protein>
<gene>
    <name evidence="3" type="ORF">AB5J51_10585</name>
</gene>
<organism evidence="3">
    <name type="scientific">Streptomyces sp. R33</name>
    <dbReference type="NCBI Taxonomy" id="3238629"/>
    <lineage>
        <taxon>Bacteria</taxon>
        <taxon>Bacillati</taxon>
        <taxon>Actinomycetota</taxon>
        <taxon>Actinomycetes</taxon>
        <taxon>Kitasatosporales</taxon>
        <taxon>Streptomycetaceae</taxon>
        <taxon>Streptomyces</taxon>
    </lineage>
</organism>
<proteinExistence type="predicted"/>
<keyword evidence="2" id="KW-0812">Transmembrane</keyword>
<name>A0AB39XZN5_9ACTN</name>
<feature type="transmembrane region" description="Helical" evidence="2">
    <location>
        <begin position="100"/>
        <end position="125"/>
    </location>
</feature>
<accession>A0AB39XZN5</accession>
<feature type="region of interest" description="Disordered" evidence="1">
    <location>
        <begin position="1"/>
        <end position="40"/>
    </location>
</feature>
<evidence type="ECO:0000313" key="3">
    <source>
        <dbReference type="EMBL" id="XDV63349.1"/>
    </source>
</evidence>
<reference evidence="3" key="1">
    <citation type="submission" date="2024-08" db="EMBL/GenBank/DDBJ databases">
        <authorList>
            <person name="Yu S.T."/>
        </authorList>
    </citation>
    <scope>NUCLEOTIDE SEQUENCE</scope>
    <source>
        <strain evidence="3">R33</strain>
    </source>
</reference>
<dbReference type="RefSeq" id="WP_369777533.1">
    <property type="nucleotide sequence ID" value="NZ_CP165727.1"/>
</dbReference>